<dbReference type="EMBL" id="BMGH01000001">
    <property type="protein sequence ID" value="GGD07154.1"/>
    <property type="molecule type" value="Genomic_DNA"/>
</dbReference>
<dbReference type="GO" id="GO:0010291">
    <property type="term" value="F:beta-carotene 3-hydroxylase activity"/>
    <property type="evidence" value="ECO:0007669"/>
    <property type="project" value="TreeGrafter"/>
</dbReference>
<protein>
    <submittedName>
        <fullName evidence="6">Beta-carotene hydroxylase</fullName>
    </submittedName>
</protein>
<feature type="transmembrane region" description="Helical" evidence="4">
    <location>
        <begin position="76"/>
        <end position="94"/>
    </location>
</feature>
<dbReference type="InterPro" id="IPR006694">
    <property type="entry name" value="Fatty_acid_hydroxylase"/>
</dbReference>
<dbReference type="Pfam" id="PF04116">
    <property type="entry name" value="FA_hydroxylase"/>
    <property type="match status" value="1"/>
</dbReference>
<evidence type="ECO:0000256" key="3">
    <source>
        <dbReference type="ARBA" id="ARBA00023002"/>
    </source>
</evidence>
<dbReference type="Proteomes" id="UP000613582">
    <property type="component" value="Unassembled WGS sequence"/>
</dbReference>
<evidence type="ECO:0000259" key="5">
    <source>
        <dbReference type="Pfam" id="PF04116"/>
    </source>
</evidence>
<gene>
    <name evidence="6" type="primary">crtZ</name>
    <name evidence="6" type="ORF">GCM10011342_14940</name>
</gene>
<dbReference type="GO" id="GO:0005506">
    <property type="term" value="F:iron ion binding"/>
    <property type="evidence" value="ECO:0007669"/>
    <property type="project" value="InterPro"/>
</dbReference>
<dbReference type="AlphaFoldDB" id="A0A8J2V305"/>
<comment type="similarity">
    <text evidence="1">Belongs to the sterol desaturase family.</text>
</comment>
<reference evidence="6" key="2">
    <citation type="submission" date="2020-09" db="EMBL/GenBank/DDBJ databases">
        <authorList>
            <person name="Sun Q."/>
            <person name="Zhou Y."/>
        </authorList>
    </citation>
    <scope>NUCLEOTIDE SEQUENCE</scope>
    <source>
        <strain evidence="6">CGMCC 1.12921</strain>
    </source>
</reference>
<evidence type="ECO:0000256" key="4">
    <source>
        <dbReference type="SAM" id="Phobius"/>
    </source>
</evidence>
<keyword evidence="2" id="KW-0125">Carotenoid biosynthesis</keyword>
<dbReference type="GO" id="GO:0016123">
    <property type="term" value="P:xanthophyll biosynthetic process"/>
    <property type="evidence" value="ECO:0007669"/>
    <property type="project" value="TreeGrafter"/>
</dbReference>
<feature type="domain" description="Fatty acid hydroxylase" evidence="5">
    <location>
        <begin position="11"/>
        <end position="138"/>
    </location>
</feature>
<name>A0A8J2V305_9PROT</name>
<keyword evidence="4" id="KW-0472">Membrane</keyword>
<feature type="transmembrane region" description="Helical" evidence="4">
    <location>
        <begin position="6"/>
        <end position="24"/>
    </location>
</feature>
<evidence type="ECO:0000313" key="6">
    <source>
        <dbReference type="EMBL" id="GGD07154.1"/>
    </source>
</evidence>
<dbReference type="PANTHER" id="PTHR31899">
    <property type="entry name" value="BETA-CAROTENE 3-HYDROXYLASE 1, CHLOROPLASTIC"/>
    <property type="match status" value="1"/>
</dbReference>
<keyword evidence="7" id="KW-1185">Reference proteome</keyword>
<evidence type="ECO:0000256" key="2">
    <source>
        <dbReference type="ARBA" id="ARBA00022746"/>
    </source>
</evidence>
<dbReference type="PANTHER" id="PTHR31899:SF9">
    <property type="entry name" value="BETA-CAROTENE 3-HYDROXYLASE 1, CHLOROPLASTIC"/>
    <property type="match status" value="1"/>
</dbReference>
<organism evidence="6 7">
    <name type="scientific">Aquisalinus flavus</name>
    <dbReference type="NCBI Taxonomy" id="1526572"/>
    <lineage>
        <taxon>Bacteria</taxon>
        <taxon>Pseudomonadati</taxon>
        <taxon>Pseudomonadota</taxon>
        <taxon>Alphaproteobacteria</taxon>
        <taxon>Parvularculales</taxon>
        <taxon>Parvularculaceae</taxon>
        <taxon>Aquisalinus</taxon>
    </lineage>
</organism>
<sequence length="160" mass="18580">MILALKILLFLGTVLAMEGGAWLAHKYLMHGPMWFLHKDHHVKRPDQVMEKNDWFAFLFALPAIALIWIGVHVWSWALPVGIGITAYGLIYFIFHDMIVHQRIRMKLPDWPYLNRIVEAHRIHHHVRTKEGCVSFGFVITPKPSWLKAKLKAMKAAKTPQ</sequence>
<dbReference type="InterPro" id="IPR045019">
    <property type="entry name" value="BETA-OHASE-like"/>
</dbReference>
<keyword evidence="3" id="KW-0560">Oxidoreductase</keyword>
<feature type="transmembrane region" description="Helical" evidence="4">
    <location>
        <begin position="54"/>
        <end position="70"/>
    </location>
</feature>
<keyword evidence="4" id="KW-1133">Transmembrane helix</keyword>
<evidence type="ECO:0000256" key="1">
    <source>
        <dbReference type="ARBA" id="ARBA00009324"/>
    </source>
</evidence>
<proteinExistence type="inferred from homology"/>
<dbReference type="GO" id="GO:0016119">
    <property type="term" value="P:carotene metabolic process"/>
    <property type="evidence" value="ECO:0007669"/>
    <property type="project" value="TreeGrafter"/>
</dbReference>
<comment type="caution">
    <text evidence="6">The sequence shown here is derived from an EMBL/GenBank/DDBJ whole genome shotgun (WGS) entry which is preliminary data.</text>
</comment>
<dbReference type="RefSeq" id="WP_188159020.1">
    <property type="nucleotide sequence ID" value="NZ_BMGH01000001.1"/>
</dbReference>
<evidence type="ECO:0000313" key="7">
    <source>
        <dbReference type="Proteomes" id="UP000613582"/>
    </source>
</evidence>
<keyword evidence="4" id="KW-0812">Transmembrane</keyword>
<reference evidence="6" key="1">
    <citation type="journal article" date="2014" name="Int. J. Syst. Evol. Microbiol.">
        <title>Complete genome sequence of Corynebacterium casei LMG S-19264T (=DSM 44701T), isolated from a smear-ripened cheese.</title>
        <authorList>
            <consortium name="US DOE Joint Genome Institute (JGI-PGF)"/>
            <person name="Walter F."/>
            <person name="Albersmeier A."/>
            <person name="Kalinowski J."/>
            <person name="Ruckert C."/>
        </authorList>
    </citation>
    <scope>NUCLEOTIDE SEQUENCE</scope>
    <source>
        <strain evidence="6">CGMCC 1.12921</strain>
    </source>
</reference>
<accession>A0A8J2V305</accession>